<dbReference type="SUPFAM" id="SSF55846">
    <property type="entry name" value="N-acetylmuramoyl-L-alanine amidase-like"/>
    <property type="match status" value="1"/>
</dbReference>
<dbReference type="InterPro" id="IPR001119">
    <property type="entry name" value="SLH_dom"/>
</dbReference>
<dbReference type="CDD" id="cd06583">
    <property type="entry name" value="PGRP"/>
    <property type="match status" value="1"/>
</dbReference>
<dbReference type="EMBL" id="KP867044">
    <property type="protein sequence ID" value="ALL53561.1"/>
    <property type="molecule type" value="Genomic_DNA"/>
</dbReference>
<accession>A0A141GND3</accession>
<dbReference type="AlphaFoldDB" id="A0A141GND3"/>
<protein>
    <submittedName>
        <fullName evidence="2">N-acetylmuramoyl-L-alanine amidase</fullName>
    </submittedName>
</protein>
<dbReference type="GO" id="GO:0009253">
    <property type="term" value="P:peptidoglycan catabolic process"/>
    <property type="evidence" value="ECO:0007669"/>
    <property type="project" value="InterPro"/>
</dbReference>
<feature type="domain" description="SLH" evidence="1">
    <location>
        <begin position="152"/>
        <end position="211"/>
    </location>
</feature>
<name>A0A141GND3_9FIRM</name>
<sequence length="211" mass="24098">MKILKKEFAWAGPLTPLDISRVTAVSIHHMEHVSAGMDEIHQWHLERGWKGFAYNYWVDYEGNAWECRGLNKGAGLYDPINDTVISIGFQGDYNITQKMPEKQFLTGCELLRYLRITIPTINEVAGHSKWNATTCPGKYFPLEEMIKVSDVMLKIKDFDQIADWAKEAVLNVFEAGIMIGDDTGRFNPTIPITRQEVAVVADRLMKMMKNK</sequence>
<organism evidence="2">
    <name type="scientific">uncultured firmicutes bacterium contig_31</name>
    <dbReference type="NCBI Taxonomy" id="1643554"/>
    <lineage>
        <taxon>Bacteria</taxon>
        <taxon>Bacillati</taxon>
        <taxon>Bacillota</taxon>
        <taxon>environmental samples</taxon>
    </lineage>
</organism>
<reference evidence="2" key="1">
    <citation type="submission" date="2015-02" db="EMBL/GenBank/DDBJ databases">
        <authorList>
            <person name="Chooi Y.-H."/>
        </authorList>
    </citation>
    <scope>NUCLEOTIDE SEQUENCE</scope>
</reference>
<dbReference type="InterPro" id="IPR036505">
    <property type="entry name" value="Amidase/PGRP_sf"/>
</dbReference>
<dbReference type="GO" id="GO:0008745">
    <property type="term" value="F:N-acetylmuramoyl-L-alanine amidase activity"/>
    <property type="evidence" value="ECO:0007669"/>
    <property type="project" value="InterPro"/>
</dbReference>
<dbReference type="Pfam" id="PF01510">
    <property type="entry name" value="Amidase_2"/>
    <property type="match status" value="1"/>
</dbReference>
<dbReference type="Pfam" id="PF00395">
    <property type="entry name" value="SLH"/>
    <property type="match status" value="1"/>
</dbReference>
<dbReference type="Gene3D" id="3.40.80.10">
    <property type="entry name" value="Peptidoglycan recognition protein-like"/>
    <property type="match status" value="1"/>
</dbReference>
<proteinExistence type="predicted"/>
<dbReference type="PROSITE" id="PS51272">
    <property type="entry name" value="SLH"/>
    <property type="match status" value="1"/>
</dbReference>
<evidence type="ECO:0000259" key="1">
    <source>
        <dbReference type="PROSITE" id="PS51272"/>
    </source>
</evidence>
<evidence type="ECO:0000313" key="2">
    <source>
        <dbReference type="EMBL" id="ALL53561.1"/>
    </source>
</evidence>
<dbReference type="InterPro" id="IPR002502">
    <property type="entry name" value="Amidase_domain"/>
</dbReference>